<comment type="cofactor">
    <cofactor evidence="2">
        <name>Zn(2+)</name>
        <dbReference type="ChEBI" id="CHEBI:29105"/>
    </cofactor>
    <text evidence="2">Binds 1 divalent metal cation per subunit.</text>
</comment>
<dbReference type="PANTHER" id="PTHR47572:SF5">
    <property type="entry name" value="BLR2277 PROTEIN"/>
    <property type="match status" value="1"/>
</dbReference>
<proteinExistence type="predicted"/>
<feature type="binding site" evidence="2">
    <location>
        <position position="96"/>
    </location>
    <ligand>
        <name>substrate</name>
    </ligand>
</feature>
<sequence>MRTLIDSIAFPEGPAFDKQDGLWLVEKEAGNLIHWKADTYNRIAVGGHPNGIAIHPDGSIWFCDSQQNSIRRYDPESQQVETLVEQIDGQALHMPNDLCFDALGNLLFTCPGDSLDDYEGYICFYHPEKGVKKIAEQLNYPNGLAFSADFSALYIAETGSKWIWKYRWNAQTQEIDHAEQFFFTGGTIGPDGIAFDQDGNLYIAVYSAAKICIVNPEGIVIDELTLPGNNPTNCAIDPNGRLGVVITEAEQGKLWQVPSIKKGLL</sequence>
<dbReference type="PRINTS" id="PR01790">
    <property type="entry name" value="SMP30FAMILY"/>
</dbReference>
<keyword evidence="2" id="KW-0479">Metal-binding</keyword>
<evidence type="ECO:0000256" key="1">
    <source>
        <dbReference type="PIRSR" id="PIRSR605511-1"/>
    </source>
</evidence>
<keyword evidence="5" id="KW-1185">Reference proteome</keyword>
<dbReference type="EMBL" id="WSQA01000001">
    <property type="protein sequence ID" value="MVZ60638.1"/>
    <property type="molecule type" value="Genomic_DNA"/>
</dbReference>
<dbReference type="InterPro" id="IPR005511">
    <property type="entry name" value="SMP-30"/>
</dbReference>
<feature type="binding site" evidence="2">
    <location>
        <position position="191"/>
    </location>
    <ligand>
        <name>a divalent metal cation</name>
        <dbReference type="ChEBI" id="CHEBI:60240"/>
    </ligand>
</feature>
<feature type="domain" description="SMP-30/Gluconolactonase/LRE-like region" evidence="3">
    <location>
        <begin position="10"/>
        <end position="237"/>
    </location>
</feature>
<feature type="active site" description="Proton donor/acceptor" evidence="1">
    <location>
        <position position="191"/>
    </location>
</feature>
<evidence type="ECO:0000313" key="4">
    <source>
        <dbReference type="EMBL" id="MVZ60638.1"/>
    </source>
</evidence>
<dbReference type="PANTHER" id="PTHR47572">
    <property type="entry name" value="LIPOPROTEIN-RELATED"/>
    <property type="match status" value="1"/>
</dbReference>
<dbReference type="Proteomes" id="UP000435036">
    <property type="component" value="Unassembled WGS sequence"/>
</dbReference>
<evidence type="ECO:0000256" key="2">
    <source>
        <dbReference type="PIRSR" id="PIRSR605511-2"/>
    </source>
</evidence>
<gene>
    <name evidence="4" type="ORF">GQF63_01250</name>
</gene>
<dbReference type="OrthoDB" id="241638at2"/>
<dbReference type="SUPFAM" id="SSF63829">
    <property type="entry name" value="Calcium-dependent phosphotriesterase"/>
    <property type="match status" value="1"/>
</dbReference>
<reference evidence="4 5" key="1">
    <citation type="submission" date="2019-12" db="EMBL/GenBank/DDBJ databases">
        <authorList>
            <person name="Dong K."/>
        </authorList>
    </citation>
    <scope>NUCLEOTIDE SEQUENCE [LARGE SCALE GENOMIC DNA]</scope>
    <source>
        <strain evidence="4 5">JCM 31225</strain>
    </source>
</reference>
<dbReference type="InterPro" id="IPR013658">
    <property type="entry name" value="SGL"/>
</dbReference>
<evidence type="ECO:0000313" key="5">
    <source>
        <dbReference type="Proteomes" id="UP000435036"/>
    </source>
</evidence>
<dbReference type="RefSeq" id="WP_160367274.1">
    <property type="nucleotide sequence ID" value="NZ_WSQA01000001.1"/>
</dbReference>
<dbReference type="AlphaFoldDB" id="A0A6N8KXK0"/>
<protein>
    <submittedName>
        <fullName evidence="4">Gluconolactonase</fullName>
    </submittedName>
</protein>
<dbReference type="InterPro" id="IPR011042">
    <property type="entry name" value="6-blade_b-propeller_TolB-like"/>
</dbReference>
<evidence type="ECO:0000259" key="3">
    <source>
        <dbReference type="Pfam" id="PF08450"/>
    </source>
</evidence>
<dbReference type="GO" id="GO:0046872">
    <property type="term" value="F:metal ion binding"/>
    <property type="evidence" value="ECO:0007669"/>
    <property type="project" value="UniProtKB-KW"/>
</dbReference>
<dbReference type="Pfam" id="PF08450">
    <property type="entry name" value="SGL"/>
    <property type="match status" value="1"/>
</dbReference>
<dbReference type="Gene3D" id="2.120.10.30">
    <property type="entry name" value="TolB, C-terminal domain"/>
    <property type="match status" value="1"/>
</dbReference>
<keyword evidence="2" id="KW-0862">Zinc</keyword>
<comment type="caution">
    <text evidence="4">The sequence shown here is derived from an EMBL/GenBank/DDBJ whole genome shotgun (WGS) entry which is preliminary data.</text>
</comment>
<name>A0A6N8KXK0_9SPHI</name>
<accession>A0A6N8KXK0</accession>
<feature type="binding site" evidence="2">
    <location>
        <position position="12"/>
    </location>
    <ligand>
        <name>a divalent metal cation</name>
        <dbReference type="ChEBI" id="CHEBI:60240"/>
    </ligand>
</feature>
<organism evidence="4 5">
    <name type="scientific">Sphingobacterium humi</name>
    <dbReference type="NCBI Taxonomy" id="1796905"/>
    <lineage>
        <taxon>Bacteria</taxon>
        <taxon>Pseudomonadati</taxon>
        <taxon>Bacteroidota</taxon>
        <taxon>Sphingobacteriia</taxon>
        <taxon>Sphingobacteriales</taxon>
        <taxon>Sphingobacteriaceae</taxon>
        <taxon>Sphingobacterium</taxon>
    </lineage>
</organism>
<feature type="binding site" evidence="2">
    <location>
        <position position="142"/>
    </location>
    <ligand>
        <name>a divalent metal cation</name>
        <dbReference type="ChEBI" id="CHEBI:60240"/>
    </ligand>
</feature>
<dbReference type="InterPro" id="IPR051262">
    <property type="entry name" value="SMP-30/CGR1_Lactonase"/>
</dbReference>